<feature type="region of interest" description="Disordered" evidence="1">
    <location>
        <begin position="88"/>
        <end position="115"/>
    </location>
</feature>
<organism evidence="2 3">
    <name type="scientific">Periconia macrospinosa</name>
    <dbReference type="NCBI Taxonomy" id="97972"/>
    <lineage>
        <taxon>Eukaryota</taxon>
        <taxon>Fungi</taxon>
        <taxon>Dikarya</taxon>
        <taxon>Ascomycota</taxon>
        <taxon>Pezizomycotina</taxon>
        <taxon>Dothideomycetes</taxon>
        <taxon>Pleosporomycetidae</taxon>
        <taxon>Pleosporales</taxon>
        <taxon>Massarineae</taxon>
        <taxon>Periconiaceae</taxon>
        <taxon>Periconia</taxon>
    </lineage>
</organism>
<gene>
    <name evidence="2" type="ORF">DM02DRAFT_255167</name>
</gene>
<evidence type="ECO:0000313" key="2">
    <source>
        <dbReference type="EMBL" id="PVI03329.1"/>
    </source>
</evidence>
<dbReference type="Proteomes" id="UP000244855">
    <property type="component" value="Unassembled WGS sequence"/>
</dbReference>
<evidence type="ECO:0000313" key="3">
    <source>
        <dbReference type="Proteomes" id="UP000244855"/>
    </source>
</evidence>
<protein>
    <submittedName>
        <fullName evidence="2">Uncharacterized protein</fullName>
    </submittedName>
</protein>
<dbReference type="STRING" id="97972.A0A2V1DZ48"/>
<evidence type="ECO:0000256" key="1">
    <source>
        <dbReference type="SAM" id="MobiDB-lite"/>
    </source>
</evidence>
<dbReference type="OrthoDB" id="273230at2759"/>
<dbReference type="EMBL" id="KZ805332">
    <property type="protein sequence ID" value="PVI03329.1"/>
    <property type="molecule type" value="Genomic_DNA"/>
</dbReference>
<reference evidence="2 3" key="1">
    <citation type="journal article" date="2018" name="Sci. Rep.">
        <title>Comparative genomics provides insights into the lifestyle and reveals functional heterogeneity of dark septate endophytic fungi.</title>
        <authorList>
            <person name="Knapp D.G."/>
            <person name="Nemeth J.B."/>
            <person name="Barry K."/>
            <person name="Hainaut M."/>
            <person name="Henrissat B."/>
            <person name="Johnson J."/>
            <person name="Kuo A."/>
            <person name="Lim J.H.P."/>
            <person name="Lipzen A."/>
            <person name="Nolan M."/>
            <person name="Ohm R.A."/>
            <person name="Tamas L."/>
            <person name="Grigoriev I.V."/>
            <person name="Spatafora J.W."/>
            <person name="Nagy L.G."/>
            <person name="Kovacs G.M."/>
        </authorList>
    </citation>
    <scope>NUCLEOTIDE SEQUENCE [LARGE SCALE GENOMIC DNA]</scope>
    <source>
        <strain evidence="2 3">DSE2036</strain>
    </source>
</reference>
<feature type="compositionally biased region" description="Pro residues" evidence="1">
    <location>
        <begin position="49"/>
        <end position="61"/>
    </location>
</feature>
<sequence length="207" mass="22994">MPAIGPSLRTLVLRSATTTLRSTSTQLHTQFLPQLNNSNSNSQQQQHRPPSPPSPTQPAPPYQARNHTILASTSQWTRFSTPYTLSSVRTFTSSPRTPFRRHASPSPSPADSHDPDVTLALETLQELYERAREDVEDAAEEVGRKTAYAEDDCAQARETLVALQTCYRGFVESGGSGEVVERRFGERIEELERMLKGLEESVLAVVE</sequence>
<proteinExistence type="predicted"/>
<keyword evidence="3" id="KW-1185">Reference proteome</keyword>
<dbReference type="AlphaFoldDB" id="A0A2V1DZ48"/>
<feature type="region of interest" description="Disordered" evidence="1">
    <location>
        <begin position="34"/>
        <end position="63"/>
    </location>
</feature>
<accession>A0A2V1DZ48</accession>
<name>A0A2V1DZ48_9PLEO</name>
<feature type="compositionally biased region" description="Low complexity" evidence="1">
    <location>
        <begin position="34"/>
        <end position="48"/>
    </location>
</feature>